<evidence type="ECO:0000313" key="5">
    <source>
        <dbReference type="Proteomes" id="UP000094873"/>
    </source>
</evidence>
<accession>A0A6M8MR41</accession>
<dbReference type="InterPro" id="IPR051212">
    <property type="entry name" value="Type-I_RE_S_subunit"/>
</dbReference>
<comment type="similarity">
    <text evidence="1">Belongs to the type-I restriction system S methylase family.</text>
</comment>
<dbReference type="Proteomes" id="UP000094873">
    <property type="component" value="Unassembled WGS sequence"/>
</dbReference>
<evidence type="ECO:0000313" key="4">
    <source>
        <dbReference type="EMBL" id="OCX43164.1"/>
    </source>
</evidence>
<dbReference type="PANTHER" id="PTHR43140">
    <property type="entry name" value="TYPE-1 RESTRICTION ENZYME ECOKI SPECIFICITY PROTEIN"/>
    <property type="match status" value="1"/>
</dbReference>
<protein>
    <submittedName>
        <fullName evidence="4">Uncharacterized protein</fullName>
    </submittedName>
</protein>
<gene>
    <name evidence="4" type="ORF">A7X81_07930</name>
</gene>
<dbReference type="AlphaFoldDB" id="A0A6M8MR41"/>
<evidence type="ECO:0000256" key="3">
    <source>
        <dbReference type="ARBA" id="ARBA00023125"/>
    </source>
</evidence>
<dbReference type="GO" id="GO:0009307">
    <property type="term" value="P:DNA restriction-modification system"/>
    <property type="evidence" value="ECO:0007669"/>
    <property type="project" value="UniProtKB-KW"/>
</dbReference>
<dbReference type="InterPro" id="IPR000055">
    <property type="entry name" value="Restrct_endonuc_typeI_TRD"/>
</dbReference>
<dbReference type="REBASE" id="389481">
    <property type="entry name" value="S.Cor29815ORF370P"/>
</dbReference>
<organism evidence="4 5">
    <name type="scientific">Campylobacter ornithocola</name>
    <dbReference type="NCBI Taxonomy" id="1848766"/>
    <lineage>
        <taxon>Bacteria</taxon>
        <taxon>Pseudomonadati</taxon>
        <taxon>Campylobacterota</taxon>
        <taxon>Epsilonproteobacteria</taxon>
        <taxon>Campylobacterales</taxon>
        <taxon>Campylobacteraceae</taxon>
        <taxon>Campylobacter</taxon>
    </lineage>
</organism>
<dbReference type="OrthoDB" id="164285at2"/>
<dbReference type="CDD" id="cd17281">
    <property type="entry name" value="RMtype1_S_HpyAXIII_TRD1-CR1_like"/>
    <property type="match status" value="1"/>
</dbReference>
<dbReference type="InterPro" id="IPR044946">
    <property type="entry name" value="Restrct_endonuc_typeI_TRD_sf"/>
</dbReference>
<keyword evidence="5" id="KW-1185">Reference proteome</keyword>
<comment type="caution">
    <text evidence="4">The sequence shown here is derived from an EMBL/GenBank/DDBJ whole genome shotgun (WGS) entry which is preliminary data.</text>
</comment>
<keyword evidence="3" id="KW-0238">DNA-binding</keyword>
<reference evidence="4 5" key="1">
    <citation type="submission" date="2016-05" db="EMBL/GenBank/DDBJ databases">
        <authorList>
            <person name="Caceres A."/>
            <person name="Munoz I."/>
            <person name="Iraola G."/>
            <person name="Diaz-Viraque F."/>
            <person name="Greif G."/>
            <person name="Collado L."/>
        </authorList>
    </citation>
    <scope>NUCLEOTIDE SEQUENCE [LARGE SCALE GENOMIC DNA]</scope>
    <source>
        <strain evidence="4 5">WBE38</strain>
    </source>
</reference>
<dbReference type="CDD" id="cd17288">
    <property type="entry name" value="RMtype1_S_LlaAI06ORF1089P_TRD1-CR1_like"/>
    <property type="match status" value="1"/>
</dbReference>
<dbReference type="Pfam" id="PF01420">
    <property type="entry name" value="Methylase_S"/>
    <property type="match status" value="2"/>
</dbReference>
<dbReference type="EMBL" id="LXSU01000074">
    <property type="protein sequence ID" value="OCX43164.1"/>
    <property type="molecule type" value="Genomic_DNA"/>
</dbReference>
<evidence type="ECO:0000256" key="1">
    <source>
        <dbReference type="ARBA" id="ARBA00010923"/>
    </source>
</evidence>
<dbReference type="PANTHER" id="PTHR43140:SF1">
    <property type="entry name" value="TYPE I RESTRICTION ENZYME ECOKI SPECIFICITY SUBUNIT"/>
    <property type="match status" value="1"/>
</dbReference>
<keyword evidence="2" id="KW-0680">Restriction system</keyword>
<dbReference type="Gene3D" id="3.90.220.20">
    <property type="entry name" value="DNA methylase specificity domains"/>
    <property type="match status" value="2"/>
</dbReference>
<dbReference type="RefSeq" id="WP_066007145.1">
    <property type="nucleotide sequence ID" value="NZ_CP053848.1"/>
</dbReference>
<dbReference type="GO" id="GO:0003677">
    <property type="term" value="F:DNA binding"/>
    <property type="evidence" value="ECO:0007669"/>
    <property type="project" value="UniProtKB-KW"/>
</dbReference>
<dbReference type="SUPFAM" id="SSF116734">
    <property type="entry name" value="DNA methylase specificity domain"/>
    <property type="match status" value="2"/>
</dbReference>
<evidence type="ECO:0000256" key="2">
    <source>
        <dbReference type="ARBA" id="ARBA00022747"/>
    </source>
</evidence>
<sequence>MNKIEKLLKELCPNGVEFKKLDEIFDIKNGYTPSKANKDFWNDGTIPWFRMDDIRTNGRILSDSLQHITKQALKGGKIFPKNSIIISTTATIGEHALVVVDSMANQQFTYLSKKANCDLSIDMKFIYYYCFILGEWCKQNTNISGFASVDMKSFKKFQIPIPPLEVQEEIVKILDTFTKLEAELEAELEARRRQYEYYRNKLLSFEYLDKNGGGYELKMLGEVCEIANGRDYRHLNNGNIPVYGTGGKMLCVDNFLYEGESVCIGRKGTIDKPFYLNEKFWAVDTLFFTKNFKNYIIPKFLFYIFTYIDWKQHNQSLDRPSLTKVILEKIQIPIPSLKTQEKIVSILDKFHTLTTDLQSGIPAEIKARKKQYEYYRNKLLTF</sequence>
<proteinExistence type="inferred from homology"/>
<name>A0A6M8MR41_9BACT</name>